<dbReference type="SUPFAM" id="SSF52242">
    <property type="entry name" value="Cobalamin (vitamin B12)-binding domain"/>
    <property type="match status" value="1"/>
</dbReference>
<feature type="domain" description="B12-binding" evidence="1">
    <location>
        <begin position="11"/>
        <end position="150"/>
    </location>
</feature>
<dbReference type="Gene3D" id="3.40.50.280">
    <property type="entry name" value="Cobalamin-binding domain"/>
    <property type="match status" value="1"/>
</dbReference>
<dbReference type="InterPro" id="IPR036724">
    <property type="entry name" value="Cobalamin-bd_sf"/>
</dbReference>
<accession>A0ABW8HEW8</accession>
<proteinExistence type="predicted"/>
<comment type="caution">
    <text evidence="2">The sequence shown here is derived from an EMBL/GenBank/DDBJ whole genome shotgun (WGS) entry which is preliminary data.</text>
</comment>
<dbReference type="RefSeq" id="WP_030404658.1">
    <property type="nucleotide sequence ID" value="NZ_BBOK01000009.1"/>
</dbReference>
<gene>
    <name evidence="2" type="ORF">ACIQFM_20615</name>
</gene>
<protein>
    <submittedName>
        <fullName evidence="2">Cobalamin B12-binding domain-containing protein</fullName>
    </submittedName>
</protein>
<dbReference type="Proteomes" id="UP001617907">
    <property type="component" value="Unassembled WGS sequence"/>
</dbReference>
<sequence length="151" mass="15968">MTGPHGLAPTGRGVLVSGLASDAHTWNLMYLQLLIEELGHPVTNLGPCVPDELLVGECLRRAPGLVVLSSVNGHGTQDGLRLIRALRRHGRLATTPVVIGGMLGITEEGREERVRQLLAAGFDAVFENGTDAVALFKDYVGALTGDRHAAS</sequence>
<name>A0ABW8HEW8_9ACTN</name>
<evidence type="ECO:0000313" key="2">
    <source>
        <dbReference type="EMBL" id="MFJ6038653.1"/>
    </source>
</evidence>
<keyword evidence="3" id="KW-1185">Reference proteome</keyword>
<reference evidence="2 3" key="1">
    <citation type="submission" date="2024-10" db="EMBL/GenBank/DDBJ databases">
        <title>The Natural Products Discovery Center: Release of the First 8490 Sequenced Strains for Exploring Actinobacteria Biosynthetic Diversity.</title>
        <authorList>
            <person name="Kalkreuter E."/>
            <person name="Kautsar S.A."/>
            <person name="Yang D."/>
            <person name="Bader C.D."/>
            <person name="Teijaro C.N."/>
            <person name="Fluegel L."/>
            <person name="Davis C.M."/>
            <person name="Simpson J.R."/>
            <person name="Lauterbach L."/>
            <person name="Steele A.D."/>
            <person name="Gui C."/>
            <person name="Meng S."/>
            <person name="Li G."/>
            <person name="Viehrig K."/>
            <person name="Ye F."/>
            <person name="Su P."/>
            <person name="Kiefer A.F."/>
            <person name="Nichols A."/>
            <person name="Cepeda A.J."/>
            <person name="Yan W."/>
            <person name="Fan B."/>
            <person name="Jiang Y."/>
            <person name="Adhikari A."/>
            <person name="Zheng C.-J."/>
            <person name="Schuster L."/>
            <person name="Cowan T.M."/>
            <person name="Smanski M.J."/>
            <person name="Chevrette M.G."/>
            <person name="De Carvalho L.P.S."/>
            <person name="Shen B."/>
        </authorList>
    </citation>
    <scope>NUCLEOTIDE SEQUENCE [LARGE SCALE GENOMIC DNA]</scope>
    <source>
        <strain evidence="2 3">NPDC093086</strain>
    </source>
</reference>
<dbReference type="PROSITE" id="PS51332">
    <property type="entry name" value="B12_BINDING"/>
    <property type="match status" value="1"/>
</dbReference>
<evidence type="ECO:0000313" key="3">
    <source>
        <dbReference type="Proteomes" id="UP001617907"/>
    </source>
</evidence>
<organism evidence="2 3">
    <name type="scientific">Streptomyces ardesiacus</name>
    <dbReference type="NCBI Taxonomy" id="285564"/>
    <lineage>
        <taxon>Bacteria</taxon>
        <taxon>Bacillati</taxon>
        <taxon>Actinomycetota</taxon>
        <taxon>Actinomycetes</taxon>
        <taxon>Kitasatosporales</taxon>
        <taxon>Streptomycetaceae</taxon>
        <taxon>Streptomyces</taxon>
    </lineage>
</organism>
<dbReference type="EMBL" id="JBIVPC010000011">
    <property type="protein sequence ID" value="MFJ6038653.1"/>
    <property type="molecule type" value="Genomic_DNA"/>
</dbReference>
<dbReference type="CDD" id="cd02065">
    <property type="entry name" value="B12-binding_like"/>
    <property type="match status" value="1"/>
</dbReference>
<evidence type="ECO:0000259" key="1">
    <source>
        <dbReference type="PROSITE" id="PS51332"/>
    </source>
</evidence>
<dbReference type="InterPro" id="IPR006158">
    <property type="entry name" value="Cobalamin-bd"/>
</dbReference>
<dbReference type="GeneID" id="95509281"/>
<dbReference type="Pfam" id="PF02310">
    <property type="entry name" value="B12-binding"/>
    <property type="match status" value="1"/>
</dbReference>